<dbReference type="Pfam" id="PF00857">
    <property type="entry name" value="Isochorismatase"/>
    <property type="match status" value="1"/>
</dbReference>
<sequence length="204" mass="21350">MALTTLDPITALIVIDLQSGLMGWPFAHPIGDIVARAAALGAAFRRHGLPVALVNVDGSSPGRTEQAPRHGNLIGNLIGNPFGGPLPDGWTDLIPELDRQPGDIVVTKRTRGAFASTDLESLLRAGGVTQVVIVGVATAGGVESTARQAYEAGFNVTLAIDAMTDARPHAHAYSIEHVFPRLGETGSTQAIIDLVERTNAHELA</sequence>
<evidence type="ECO:0000256" key="1">
    <source>
        <dbReference type="ARBA" id="ARBA00022801"/>
    </source>
</evidence>
<organism evidence="3 4">
    <name type="scientific">Bradyrhizobium brasilense</name>
    <dbReference type="NCBI Taxonomy" id="1419277"/>
    <lineage>
        <taxon>Bacteria</taxon>
        <taxon>Pseudomonadati</taxon>
        <taxon>Pseudomonadota</taxon>
        <taxon>Alphaproteobacteria</taxon>
        <taxon>Hyphomicrobiales</taxon>
        <taxon>Nitrobacteraceae</taxon>
        <taxon>Bradyrhizobium</taxon>
    </lineage>
</organism>
<proteinExistence type="predicted"/>
<dbReference type="GO" id="GO:0016787">
    <property type="term" value="F:hydrolase activity"/>
    <property type="evidence" value="ECO:0007669"/>
    <property type="project" value="UniProtKB-KW"/>
</dbReference>
<dbReference type="Gene3D" id="3.40.50.850">
    <property type="entry name" value="Isochorismatase-like"/>
    <property type="match status" value="1"/>
</dbReference>
<reference evidence="3 4" key="1">
    <citation type="submission" date="2016-10" db="EMBL/GenBank/DDBJ databases">
        <authorList>
            <person name="de Groot N.N."/>
        </authorList>
    </citation>
    <scope>NUCLEOTIDE SEQUENCE [LARGE SCALE GENOMIC DNA]</scope>
    <source>
        <strain evidence="3 4">R5</strain>
    </source>
</reference>
<dbReference type="AlphaFoldDB" id="A0A1G6KLZ6"/>
<dbReference type="PANTHER" id="PTHR43540">
    <property type="entry name" value="PEROXYUREIDOACRYLATE/UREIDOACRYLATE AMIDOHYDROLASE-RELATED"/>
    <property type="match status" value="1"/>
</dbReference>
<accession>A0A1G6KLZ6</accession>
<dbReference type="EMBL" id="FMZW01000002">
    <property type="protein sequence ID" value="SDC32099.1"/>
    <property type="molecule type" value="Genomic_DNA"/>
</dbReference>
<feature type="domain" description="Isochorismatase-like" evidence="2">
    <location>
        <begin position="10"/>
        <end position="189"/>
    </location>
</feature>
<evidence type="ECO:0000313" key="3">
    <source>
        <dbReference type="EMBL" id="SDC32099.1"/>
    </source>
</evidence>
<dbReference type="SUPFAM" id="SSF52499">
    <property type="entry name" value="Isochorismatase-like hydrolases"/>
    <property type="match status" value="1"/>
</dbReference>
<name>A0A1G6KLZ6_9BRAD</name>
<dbReference type="CDD" id="cd00431">
    <property type="entry name" value="cysteine_hydrolases"/>
    <property type="match status" value="1"/>
</dbReference>
<dbReference type="InterPro" id="IPR000868">
    <property type="entry name" value="Isochorismatase-like_dom"/>
</dbReference>
<evidence type="ECO:0000259" key="2">
    <source>
        <dbReference type="Pfam" id="PF00857"/>
    </source>
</evidence>
<protein>
    <submittedName>
        <fullName evidence="3">Nicotinamidase-related amidase</fullName>
    </submittedName>
</protein>
<dbReference type="InterPro" id="IPR050272">
    <property type="entry name" value="Isochorismatase-like_hydrls"/>
</dbReference>
<gene>
    <name evidence="3" type="ORF">SAMN05216337_1002143</name>
</gene>
<dbReference type="InterPro" id="IPR036380">
    <property type="entry name" value="Isochorismatase-like_sf"/>
</dbReference>
<keyword evidence="1" id="KW-0378">Hydrolase</keyword>
<dbReference type="RefSeq" id="WP_092078745.1">
    <property type="nucleotide sequence ID" value="NZ_FMZW01000002.1"/>
</dbReference>
<evidence type="ECO:0000313" key="4">
    <source>
        <dbReference type="Proteomes" id="UP000199245"/>
    </source>
</evidence>
<dbReference type="PANTHER" id="PTHR43540:SF7">
    <property type="entry name" value="ISOCHORISMATASE FAMILY PROTEIN YECD"/>
    <property type="match status" value="1"/>
</dbReference>
<dbReference type="Proteomes" id="UP000199245">
    <property type="component" value="Unassembled WGS sequence"/>
</dbReference>